<dbReference type="PROSITE" id="PS51257">
    <property type="entry name" value="PROKAR_LIPOPROTEIN"/>
    <property type="match status" value="1"/>
</dbReference>
<dbReference type="AlphaFoldDB" id="A0A812NEL7"/>
<organism evidence="1 2">
    <name type="scientific">Symbiodinium natans</name>
    <dbReference type="NCBI Taxonomy" id="878477"/>
    <lineage>
        <taxon>Eukaryota</taxon>
        <taxon>Sar</taxon>
        <taxon>Alveolata</taxon>
        <taxon>Dinophyceae</taxon>
        <taxon>Suessiales</taxon>
        <taxon>Symbiodiniaceae</taxon>
        <taxon>Symbiodinium</taxon>
    </lineage>
</organism>
<reference evidence="1" key="1">
    <citation type="submission" date="2021-02" db="EMBL/GenBank/DDBJ databases">
        <authorList>
            <person name="Dougan E. K."/>
            <person name="Rhodes N."/>
            <person name="Thang M."/>
            <person name="Chan C."/>
        </authorList>
    </citation>
    <scope>NUCLEOTIDE SEQUENCE</scope>
</reference>
<dbReference type="EMBL" id="CAJNDS010002068">
    <property type="protein sequence ID" value="CAE7302132.1"/>
    <property type="molecule type" value="Genomic_DNA"/>
</dbReference>
<gene>
    <name evidence="1" type="ORF">SNAT2548_LOCUS15890</name>
</gene>
<sequence length="108" mass="11308">MASALAKHPAILHAAATATAACDEDTGTVGNPRLEKLLVAVATPLLAAMHSPPQAPLCAPAPPQAHLCAPSPALSRVPRVFRGVEHELAEQEQVLKTDPCLKSRYQTC</sequence>
<keyword evidence="2" id="KW-1185">Reference proteome</keyword>
<name>A0A812NEL7_9DINO</name>
<comment type="caution">
    <text evidence="1">The sequence shown here is derived from an EMBL/GenBank/DDBJ whole genome shotgun (WGS) entry which is preliminary data.</text>
</comment>
<dbReference type="Proteomes" id="UP000604046">
    <property type="component" value="Unassembled WGS sequence"/>
</dbReference>
<evidence type="ECO:0000313" key="2">
    <source>
        <dbReference type="Proteomes" id="UP000604046"/>
    </source>
</evidence>
<protein>
    <submittedName>
        <fullName evidence="1">Uncharacterized protein</fullName>
    </submittedName>
</protein>
<proteinExistence type="predicted"/>
<evidence type="ECO:0000313" key="1">
    <source>
        <dbReference type="EMBL" id="CAE7302132.1"/>
    </source>
</evidence>
<accession>A0A812NEL7</accession>